<feature type="chain" id="PRO_5034961492" description="Lysine-specific metallo-endopeptidase domain-containing protein" evidence="8">
    <location>
        <begin position="18"/>
        <end position="256"/>
    </location>
</feature>
<evidence type="ECO:0000256" key="5">
    <source>
        <dbReference type="ARBA" id="ARBA00022801"/>
    </source>
</evidence>
<keyword evidence="5" id="KW-0378">Hydrolase</keyword>
<dbReference type="Proteomes" id="UP000663843">
    <property type="component" value="Unassembled WGS sequence"/>
</dbReference>
<feature type="signal peptide" evidence="8">
    <location>
        <begin position="1"/>
        <end position="17"/>
    </location>
</feature>
<dbReference type="SUPFAM" id="SSF55486">
    <property type="entry name" value="Metalloproteases ('zincins'), catalytic domain"/>
    <property type="match status" value="1"/>
</dbReference>
<dbReference type="PANTHER" id="PTHR37016">
    <property type="match status" value="1"/>
</dbReference>
<evidence type="ECO:0000256" key="1">
    <source>
        <dbReference type="ARBA" id="ARBA00001947"/>
    </source>
</evidence>
<evidence type="ECO:0000256" key="4">
    <source>
        <dbReference type="ARBA" id="ARBA00022723"/>
    </source>
</evidence>
<evidence type="ECO:0000256" key="6">
    <source>
        <dbReference type="ARBA" id="ARBA00022833"/>
    </source>
</evidence>
<gene>
    <name evidence="10" type="ORF">RDB_LOCUS22594</name>
</gene>
<dbReference type="Gene3D" id="3.40.390.10">
    <property type="entry name" value="Collagenase (Catalytic Domain)"/>
    <property type="match status" value="1"/>
</dbReference>
<evidence type="ECO:0000256" key="7">
    <source>
        <dbReference type="ARBA" id="ARBA00023049"/>
    </source>
</evidence>
<keyword evidence="3" id="KW-0645">Protease</keyword>
<evidence type="ECO:0000313" key="10">
    <source>
        <dbReference type="EMBL" id="CAE6377872.1"/>
    </source>
</evidence>
<evidence type="ECO:0000259" key="9">
    <source>
        <dbReference type="SMART" id="SM01351"/>
    </source>
</evidence>
<dbReference type="InterPro" id="IPR029463">
    <property type="entry name" value="Lys_MEP"/>
</dbReference>
<organism evidence="10 11">
    <name type="scientific">Rhizoctonia solani</name>
    <dbReference type="NCBI Taxonomy" id="456999"/>
    <lineage>
        <taxon>Eukaryota</taxon>
        <taxon>Fungi</taxon>
        <taxon>Dikarya</taxon>
        <taxon>Basidiomycota</taxon>
        <taxon>Agaricomycotina</taxon>
        <taxon>Agaricomycetes</taxon>
        <taxon>Cantharellales</taxon>
        <taxon>Ceratobasidiaceae</taxon>
        <taxon>Rhizoctonia</taxon>
    </lineage>
</organism>
<comment type="cofactor">
    <cofactor evidence="1">
        <name>Zn(2+)</name>
        <dbReference type="ChEBI" id="CHEBI:29105"/>
    </cofactor>
</comment>
<dbReference type="PANTHER" id="PTHR37016:SF3">
    <property type="entry name" value="NEUTRAL PROTEASE 2-RELATED"/>
    <property type="match status" value="1"/>
</dbReference>
<reference evidence="10" key="1">
    <citation type="submission" date="2021-01" db="EMBL/GenBank/DDBJ databases">
        <authorList>
            <person name="Kaushik A."/>
        </authorList>
    </citation>
    <scope>NUCLEOTIDE SEQUENCE</scope>
    <source>
        <strain evidence="10">AG2-2IIIB</strain>
    </source>
</reference>
<dbReference type="GO" id="GO:0004222">
    <property type="term" value="F:metalloendopeptidase activity"/>
    <property type="evidence" value="ECO:0007669"/>
    <property type="project" value="InterPro"/>
</dbReference>
<evidence type="ECO:0000256" key="2">
    <source>
        <dbReference type="ARBA" id="ARBA00010279"/>
    </source>
</evidence>
<sequence>MLVTTAFILFTALLASADTSSSPRPIDQPAGVAKVTSTEAKIQGKLSSYPRGGYYGCSPRQEKELSRAIKEVQGYARSAYKDLKINPTGSPLYTRWFGSYQPSVYRSVLKSSTQLRTLPQGWRYECRQTCTPDKHSKRLAWINTKWPGLINLCPDFWDTTAQHSNLRAFTIIQEGTRFKEVSGTHKMEYGYHNSTELAKENPFAAGNNADNHAYFLLGAWSKKLEKGNPVIRWFDKLQAKNPKLRQAKAQPSKPKN</sequence>
<dbReference type="InterPro" id="IPR024079">
    <property type="entry name" value="MetalloPept_cat_dom_sf"/>
</dbReference>
<dbReference type="GO" id="GO:0006508">
    <property type="term" value="P:proteolysis"/>
    <property type="evidence" value="ECO:0007669"/>
    <property type="project" value="UniProtKB-KW"/>
</dbReference>
<protein>
    <recommendedName>
        <fullName evidence="9">Lysine-specific metallo-endopeptidase domain-containing protein</fullName>
    </recommendedName>
</protein>
<keyword evidence="6" id="KW-0862">Zinc</keyword>
<accession>A0A8H2WJ66</accession>
<keyword evidence="8" id="KW-0732">Signal</keyword>
<keyword evidence="4" id="KW-0479">Metal-binding</keyword>
<comment type="caution">
    <text evidence="10">The sequence shown here is derived from an EMBL/GenBank/DDBJ whole genome shotgun (WGS) entry which is preliminary data.</text>
</comment>
<dbReference type="GO" id="GO:0046872">
    <property type="term" value="F:metal ion binding"/>
    <property type="evidence" value="ECO:0007669"/>
    <property type="project" value="UniProtKB-KW"/>
</dbReference>
<evidence type="ECO:0000256" key="8">
    <source>
        <dbReference type="SAM" id="SignalP"/>
    </source>
</evidence>
<dbReference type="EMBL" id="CAJMWT010001089">
    <property type="protein sequence ID" value="CAE6377872.1"/>
    <property type="molecule type" value="Genomic_DNA"/>
</dbReference>
<name>A0A8H2WJ66_9AGAM</name>
<proteinExistence type="inferred from homology"/>
<dbReference type="Pfam" id="PF14521">
    <property type="entry name" value="Aspzincin_M35"/>
    <property type="match status" value="1"/>
</dbReference>
<evidence type="ECO:0000313" key="11">
    <source>
        <dbReference type="Proteomes" id="UP000663843"/>
    </source>
</evidence>
<dbReference type="AlphaFoldDB" id="A0A8H2WJ66"/>
<feature type="domain" description="Lysine-specific metallo-endopeptidase" evidence="9">
    <location>
        <begin position="81"/>
        <end position="217"/>
    </location>
</feature>
<evidence type="ECO:0000256" key="3">
    <source>
        <dbReference type="ARBA" id="ARBA00022670"/>
    </source>
</evidence>
<comment type="similarity">
    <text evidence="2">Belongs to the peptidase M35 family.</text>
</comment>
<dbReference type="SMART" id="SM01351">
    <property type="entry name" value="Aspzincin_M35"/>
    <property type="match status" value="1"/>
</dbReference>
<keyword evidence="7" id="KW-0482">Metalloprotease</keyword>
<dbReference type="InterPro" id="IPR050414">
    <property type="entry name" value="Fungal_M35_metalloproteases"/>
</dbReference>